<dbReference type="Gene3D" id="3.30.428.10">
    <property type="entry name" value="HIT-like"/>
    <property type="match status" value="1"/>
</dbReference>
<dbReference type="Pfam" id="PF11969">
    <property type="entry name" value="DcpS_C"/>
    <property type="match status" value="1"/>
</dbReference>
<name>A0A8H6TUE4_MYCCL</name>
<accession>A0A8H6TUE4</accession>
<proteinExistence type="predicted"/>
<dbReference type="Proteomes" id="UP000613580">
    <property type="component" value="Unassembled WGS sequence"/>
</dbReference>
<dbReference type="GO" id="GO:0005634">
    <property type="term" value="C:nucleus"/>
    <property type="evidence" value="ECO:0007669"/>
    <property type="project" value="TreeGrafter"/>
</dbReference>
<dbReference type="GO" id="GO:1990165">
    <property type="term" value="F:single-strand break-containing DNA binding"/>
    <property type="evidence" value="ECO:0007669"/>
    <property type="project" value="TreeGrafter"/>
</dbReference>
<keyword evidence="3" id="KW-1185">Reference proteome</keyword>
<dbReference type="AlphaFoldDB" id="A0A8H6TUE4"/>
<sequence>MSGLNVLKGYALCDPSKLPASVLFSQTDDTLTIFDAFPKAIFHFLVLPRVRGSLAASDLSDLRTLLSRDKTRAQEVITTLERDAAVLRADIESEMLKMYGFKWPILTGFHAVPSMAHLHLHVISNDFISDRLKVKKHYNSFHPSLGFFLPITDVLEWFDAEPSYYATMAQLNPKQYEPILKDDLVCWRCDKTMKNMPTLKAHLQEEWDKVLQREETKSSKTS</sequence>
<dbReference type="InterPro" id="IPR036265">
    <property type="entry name" value="HIT-like_sf"/>
</dbReference>
<dbReference type="PANTHER" id="PTHR12486">
    <property type="entry name" value="APRATAXIN-RELATED"/>
    <property type="match status" value="1"/>
</dbReference>
<evidence type="ECO:0000259" key="1">
    <source>
        <dbReference type="Pfam" id="PF16278"/>
    </source>
</evidence>
<protein>
    <submittedName>
        <fullName evidence="2">HIT domain-containing protein</fullName>
    </submittedName>
</protein>
<reference evidence="2" key="1">
    <citation type="submission" date="2020-05" db="EMBL/GenBank/DDBJ databases">
        <title>Mycena genomes resolve the evolution of fungal bioluminescence.</title>
        <authorList>
            <person name="Tsai I.J."/>
        </authorList>
    </citation>
    <scope>NUCLEOTIDE SEQUENCE</scope>
    <source>
        <strain evidence="2">110903Hualien_Pintung</strain>
    </source>
</reference>
<gene>
    <name evidence="2" type="ORF">HMN09_00072700</name>
</gene>
<comment type="caution">
    <text evidence="2">The sequence shown here is derived from an EMBL/GenBank/DDBJ whole genome shotgun (WGS) entry which is preliminary data.</text>
</comment>
<feature type="domain" description="Aprataxin C2HE/C2H2/C2HC zinc finger" evidence="1">
    <location>
        <begin position="145"/>
        <end position="209"/>
    </location>
</feature>
<dbReference type="GO" id="GO:0000012">
    <property type="term" value="P:single strand break repair"/>
    <property type="evidence" value="ECO:0007669"/>
    <property type="project" value="TreeGrafter"/>
</dbReference>
<dbReference type="InterPro" id="IPR032566">
    <property type="entry name" value="Znf-C2HE"/>
</dbReference>
<evidence type="ECO:0000313" key="2">
    <source>
        <dbReference type="EMBL" id="KAF7322932.1"/>
    </source>
</evidence>
<dbReference type="GO" id="GO:0003725">
    <property type="term" value="F:double-stranded RNA binding"/>
    <property type="evidence" value="ECO:0007669"/>
    <property type="project" value="TreeGrafter"/>
</dbReference>
<dbReference type="GO" id="GO:0033699">
    <property type="term" value="F:DNA 5'-adenosine monophosphate hydrolase activity"/>
    <property type="evidence" value="ECO:0007669"/>
    <property type="project" value="TreeGrafter"/>
</dbReference>
<dbReference type="EMBL" id="JACAZE010000001">
    <property type="protein sequence ID" value="KAF7322932.1"/>
    <property type="molecule type" value="Genomic_DNA"/>
</dbReference>
<organism evidence="2 3">
    <name type="scientific">Mycena chlorophos</name>
    <name type="common">Agaric fungus</name>
    <name type="synonym">Agaricus chlorophos</name>
    <dbReference type="NCBI Taxonomy" id="658473"/>
    <lineage>
        <taxon>Eukaryota</taxon>
        <taxon>Fungi</taxon>
        <taxon>Dikarya</taxon>
        <taxon>Basidiomycota</taxon>
        <taxon>Agaricomycotina</taxon>
        <taxon>Agaricomycetes</taxon>
        <taxon>Agaricomycetidae</taxon>
        <taxon>Agaricales</taxon>
        <taxon>Marasmiineae</taxon>
        <taxon>Mycenaceae</taxon>
        <taxon>Mycena</taxon>
    </lineage>
</organism>
<dbReference type="SUPFAM" id="SSF54197">
    <property type="entry name" value="HIT-like"/>
    <property type="match status" value="1"/>
</dbReference>
<dbReference type="PANTHER" id="PTHR12486:SF4">
    <property type="entry name" value="APRATAXIN"/>
    <property type="match status" value="1"/>
</dbReference>
<dbReference type="OrthoDB" id="3512845at2759"/>
<evidence type="ECO:0000313" key="3">
    <source>
        <dbReference type="Proteomes" id="UP000613580"/>
    </source>
</evidence>
<dbReference type="Pfam" id="PF16278">
    <property type="entry name" value="zf-C2HE"/>
    <property type="match status" value="1"/>
</dbReference>
<dbReference type="GO" id="GO:0003697">
    <property type="term" value="F:single-stranded DNA binding"/>
    <property type="evidence" value="ECO:0007669"/>
    <property type="project" value="TreeGrafter"/>
</dbReference>
<dbReference type="GO" id="GO:0030983">
    <property type="term" value="F:mismatched DNA binding"/>
    <property type="evidence" value="ECO:0007669"/>
    <property type="project" value="TreeGrafter"/>
</dbReference>